<sequence length="711" mass="77293">MPMPAPKPWWAIGLASLVLTVMADMKTSIDGTCGNDITCYGSMFGQCCSSSGHCGSSIDHCGDGCQLGFGHCEKTQGKRTLDSTCGGRNGFTCQGSKFGNCCSQYNFCGSSAEYCGVGCQSDFGMCPPPPPASTKLKKLIPTTVPNAHLDIKRDISGCPASQTGAQTQPQLCVPCEGQGGSLPFCGADVNTDSNMFTPKTCRTVYYEFDISNTTLAPDGFLRPALLVNNRMPGPPIEANWGDTIVVTVHNNMQENGTSIHFHGIRQFNNSEADGTPSITQCPIAPGQSMTYTFVADNYGFSWYHSHFAIQTWMGVMGPMIIHGPTSKEYDADAGSILLQDWDHRGVDAMYDGAQDALNGGPRTMDTGLINGMNTWGVDGASNQTGKRFELLTQFEPGKTYLLSIVNAAIQSTYKFSIDGHSLEVIHMDFTAIKPYKTNILNINVGQRYMVLVSADQPPGDYWMRADNQNACAATIQATDIKGIVRYRTNTGKIPTSTAYTYTGECVDEPLESLVPIVSHQVAPANHEFSYDVKVFNDGNNQFRWYLSGMTFNSFYDNPSLLQVAGDGVAPTGNLVMNLPYLNEWVYVVIDSDIPLPHPIHLHGHDFYVLAQGRGGYIPGSSKLNLQNPARRDTALMPGGGHVVIAFKTDNPGAWLLHCHIGWHSAMGFAMQIIEGMDFINGTVSSRCQMDQTCASWRNWAAAHNYHPDTGV</sequence>
<feature type="disulfide bond" evidence="8">
    <location>
        <begin position="47"/>
        <end position="61"/>
    </location>
</feature>
<name>A0A9P4JZN8_9PLEO</name>
<dbReference type="GO" id="GO:0016491">
    <property type="term" value="F:oxidoreductase activity"/>
    <property type="evidence" value="ECO:0007669"/>
    <property type="project" value="UniProtKB-KW"/>
</dbReference>
<keyword evidence="6" id="KW-0186">Copper</keyword>
<feature type="signal peptide" evidence="9">
    <location>
        <begin position="1"/>
        <end position="23"/>
    </location>
</feature>
<dbReference type="Pfam" id="PF00394">
    <property type="entry name" value="Cu-oxidase"/>
    <property type="match status" value="1"/>
</dbReference>
<evidence type="ECO:0000256" key="2">
    <source>
        <dbReference type="ARBA" id="ARBA00022669"/>
    </source>
</evidence>
<dbReference type="EMBL" id="ML986740">
    <property type="protein sequence ID" value="KAF2258770.1"/>
    <property type="molecule type" value="Genomic_DNA"/>
</dbReference>
<keyword evidence="8" id="KW-1015">Disulfide bond</keyword>
<dbReference type="FunFam" id="2.60.40.420:FF:000038">
    <property type="entry name" value="Extracellular dihydrogeodin oxidase/laccase"/>
    <property type="match status" value="1"/>
</dbReference>
<feature type="domain" description="Chitin-binding type-1" evidence="10">
    <location>
        <begin position="82"/>
        <end position="128"/>
    </location>
</feature>
<evidence type="ECO:0000256" key="4">
    <source>
        <dbReference type="ARBA" id="ARBA00022737"/>
    </source>
</evidence>
<dbReference type="CDD" id="cd13880">
    <property type="entry name" value="CuRO_2_MaLCC_like"/>
    <property type="match status" value="1"/>
</dbReference>
<dbReference type="SMART" id="SM00270">
    <property type="entry name" value="ChtBD1"/>
    <property type="match status" value="2"/>
</dbReference>
<accession>A0A9P4JZN8</accession>
<dbReference type="GO" id="GO:0008061">
    <property type="term" value="F:chitin binding"/>
    <property type="evidence" value="ECO:0007669"/>
    <property type="project" value="UniProtKB-UniRule"/>
</dbReference>
<gene>
    <name evidence="11" type="ORF">CC78DRAFT_95840</name>
</gene>
<evidence type="ECO:0000256" key="1">
    <source>
        <dbReference type="ARBA" id="ARBA00010609"/>
    </source>
</evidence>
<dbReference type="InterPro" id="IPR045087">
    <property type="entry name" value="Cu-oxidase_fam"/>
</dbReference>
<dbReference type="CDD" id="cd13854">
    <property type="entry name" value="CuRO_1_MaLCC_like"/>
    <property type="match status" value="1"/>
</dbReference>
<comment type="similarity">
    <text evidence="1">Belongs to the multicopper oxidase family.</text>
</comment>
<evidence type="ECO:0000313" key="12">
    <source>
        <dbReference type="Proteomes" id="UP000800093"/>
    </source>
</evidence>
<dbReference type="GO" id="GO:0005507">
    <property type="term" value="F:copper ion binding"/>
    <property type="evidence" value="ECO:0007669"/>
    <property type="project" value="InterPro"/>
</dbReference>
<keyword evidence="7" id="KW-0325">Glycoprotein</keyword>
<feature type="disulfide bond" evidence="8">
    <location>
        <begin position="101"/>
        <end position="115"/>
    </location>
</feature>
<organism evidence="11 12">
    <name type="scientific">Lojkania enalia</name>
    <dbReference type="NCBI Taxonomy" id="147567"/>
    <lineage>
        <taxon>Eukaryota</taxon>
        <taxon>Fungi</taxon>
        <taxon>Dikarya</taxon>
        <taxon>Ascomycota</taxon>
        <taxon>Pezizomycotina</taxon>
        <taxon>Dothideomycetes</taxon>
        <taxon>Pleosporomycetidae</taxon>
        <taxon>Pleosporales</taxon>
        <taxon>Pleosporales incertae sedis</taxon>
        <taxon>Lojkania</taxon>
    </lineage>
</organism>
<dbReference type="Pfam" id="PF07731">
    <property type="entry name" value="Cu-oxidase_2"/>
    <property type="match status" value="1"/>
</dbReference>
<dbReference type="AlphaFoldDB" id="A0A9P4JZN8"/>
<dbReference type="PANTHER" id="PTHR11709:SF502">
    <property type="entry name" value="MULTICOPPER OXIDASE"/>
    <property type="match status" value="1"/>
</dbReference>
<evidence type="ECO:0000256" key="9">
    <source>
        <dbReference type="SAM" id="SignalP"/>
    </source>
</evidence>
<keyword evidence="3" id="KW-0479">Metal-binding</keyword>
<dbReference type="CDD" id="cd11618">
    <property type="entry name" value="ChtBD1_1"/>
    <property type="match status" value="1"/>
</dbReference>
<protein>
    <recommendedName>
        <fullName evidence="10">Chitin-binding type-1 domain-containing protein</fullName>
    </recommendedName>
</protein>
<dbReference type="FunFam" id="2.60.40.420:FF:000021">
    <property type="entry name" value="Extracellular dihydrogeodin oxidase/laccase"/>
    <property type="match status" value="1"/>
</dbReference>
<evidence type="ECO:0000256" key="7">
    <source>
        <dbReference type="ARBA" id="ARBA00023180"/>
    </source>
</evidence>
<evidence type="ECO:0000256" key="8">
    <source>
        <dbReference type="PROSITE-ProRule" id="PRU00261"/>
    </source>
</evidence>
<dbReference type="InterPro" id="IPR011707">
    <property type="entry name" value="Cu-oxidase-like_N"/>
</dbReference>
<reference evidence="12" key="1">
    <citation type="journal article" date="2020" name="Stud. Mycol.">
        <title>101 Dothideomycetes genomes: A test case for predicting lifestyles and emergence of pathogens.</title>
        <authorList>
            <person name="Haridas S."/>
            <person name="Albert R."/>
            <person name="Binder M."/>
            <person name="Bloem J."/>
            <person name="LaButti K."/>
            <person name="Salamov A."/>
            <person name="Andreopoulos B."/>
            <person name="Baker S."/>
            <person name="Barry K."/>
            <person name="Bills G."/>
            <person name="Bluhm B."/>
            <person name="Cannon C."/>
            <person name="Castanera R."/>
            <person name="Culley D."/>
            <person name="Daum C."/>
            <person name="Ezra D."/>
            <person name="Gonzalez J."/>
            <person name="Henrissat B."/>
            <person name="Kuo A."/>
            <person name="Liang C."/>
            <person name="Lipzen A."/>
            <person name="Lutzoni F."/>
            <person name="Magnuson J."/>
            <person name="Mondo S."/>
            <person name="Nolan M."/>
            <person name="Ohm R."/>
            <person name="Pangilinan J."/>
            <person name="Park H.-J."/>
            <person name="Ramirez L."/>
            <person name="Alfaro M."/>
            <person name="Sun H."/>
            <person name="Tritt A."/>
            <person name="Yoshinaga Y."/>
            <person name="Zwiers L.-H."/>
            <person name="Turgeon B."/>
            <person name="Goodwin S."/>
            <person name="Spatafora J."/>
            <person name="Crous P."/>
            <person name="Grigoriev I."/>
        </authorList>
    </citation>
    <scope>NUCLEOTIDE SEQUENCE [LARGE SCALE GENOMIC DNA]</scope>
    <source>
        <strain evidence="12">CBS 304.66</strain>
    </source>
</reference>
<feature type="chain" id="PRO_5040329692" description="Chitin-binding type-1 domain-containing protein" evidence="9">
    <location>
        <begin position="24"/>
        <end position="711"/>
    </location>
</feature>
<dbReference type="Pfam" id="PF07732">
    <property type="entry name" value="Cu-oxidase_3"/>
    <property type="match status" value="1"/>
</dbReference>
<dbReference type="InterPro" id="IPR001002">
    <property type="entry name" value="Chitin-bd_1"/>
</dbReference>
<dbReference type="CDD" id="cd13901">
    <property type="entry name" value="CuRO_3_MaLCC_like"/>
    <property type="match status" value="1"/>
</dbReference>
<dbReference type="Gene3D" id="3.30.60.10">
    <property type="entry name" value="Endochitinase-like"/>
    <property type="match status" value="2"/>
</dbReference>
<proteinExistence type="inferred from homology"/>
<keyword evidence="5" id="KW-0560">Oxidoreductase</keyword>
<dbReference type="InterPro" id="IPR011706">
    <property type="entry name" value="Cu-oxidase_C"/>
</dbReference>
<dbReference type="PANTHER" id="PTHR11709">
    <property type="entry name" value="MULTI-COPPER OXIDASE"/>
    <property type="match status" value="1"/>
</dbReference>
<evidence type="ECO:0000259" key="10">
    <source>
        <dbReference type="PROSITE" id="PS50941"/>
    </source>
</evidence>
<keyword evidence="12" id="KW-1185">Reference proteome</keyword>
<dbReference type="PROSITE" id="PS50941">
    <property type="entry name" value="CHIT_BIND_I_2"/>
    <property type="match status" value="2"/>
</dbReference>
<dbReference type="SUPFAM" id="SSF49503">
    <property type="entry name" value="Cupredoxins"/>
    <property type="match status" value="3"/>
</dbReference>
<dbReference type="InterPro" id="IPR036861">
    <property type="entry name" value="Endochitinase-like_sf"/>
</dbReference>
<dbReference type="InterPro" id="IPR008972">
    <property type="entry name" value="Cupredoxin"/>
</dbReference>
<evidence type="ECO:0000256" key="5">
    <source>
        <dbReference type="ARBA" id="ARBA00023002"/>
    </source>
</evidence>
<feature type="disulfide bond" evidence="8">
    <location>
        <begin position="33"/>
        <end position="48"/>
    </location>
</feature>
<evidence type="ECO:0000256" key="6">
    <source>
        <dbReference type="ARBA" id="ARBA00023008"/>
    </source>
</evidence>
<feature type="domain" description="Chitin-binding type-1" evidence="10">
    <location>
        <begin position="30"/>
        <end position="74"/>
    </location>
</feature>
<dbReference type="InterPro" id="IPR001117">
    <property type="entry name" value="Cu-oxidase_2nd"/>
</dbReference>
<dbReference type="OrthoDB" id="2121828at2759"/>
<keyword evidence="2 8" id="KW-0147">Chitin-binding</keyword>
<dbReference type="Gene3D" id="2.60.40.420">
    <property type="entry name" value="Cupredoxins - blue copper proteins"/>
    <property type="match status" value="3"/>
</dbReference>
<keyword evidence="9" id="KW-0732">Signal</keyword>
<dbReference type="SUPFAM" id="SSF57016">
    <property type="entry name" value="Plant lectins/antimicrobial peptides"/>
    <property type="match status" value="2"/>
</dbReference>
<comment type="caution">
    <text evidence="11">The sequence shown here is derived from an EMBL/GenBank/DDBJ whole genome shotgun (WGS) entry which is preliminary data.</text>
</comment>
<evidence type="ECO:0000256" key="3">
    <source>
        <dbReference type="ARBA" id="ARBA00022723"/>
    </source>
</evidence>
<dbReference type="Proteomes" id="UP000800093">
    <property type="component" value="Unassembled WGS sequence"/>
</dbReference>
<evidence type="ECO:0000313" key="11">
    <source>
        <dbReference type="EMBL" id="KAF2258770.1"/>
    </source>
</evidence>
<comment type="caution">
    <text evidence="8">Lacks conserved residue(s) required for the propagation of feature annotation.</text>
</comment>
<keyword evidence="4" id="KW-0677">Repeat</keyword>